<dbReference type="GO" id="GO:0005634">
    <property type="term" value="C:nucleus"/>
    <property type="evidence" value="ECO:0007669"/>
    <property type="project" value="UniProtKB-SubCell"/>
</dbReference>
<feature type="compositionally biased region" description="Basic and acidic residues" evidence="8">
    <location>
        <begin position="555"/>
        <end position="569"/>
    </location>
</feature>
<feature type="compositionally biased region" description="Basic residues" evidence="8">
    <location>
        <begin position="372"/>
        <end position="382"/>
    </location>
</feature>
<dbReference type="PROSITE" id="PS50982">
    <property type="entry name" value="MBD"/>
    <property type="match status" value="1"/>
</dbReference>
<keyword evidence="3" id="KW-0677">Repeat</keyword>
<dbReference type="SUPFAM" id="SSF57903">
    <property type="entry name" value="FYVE/PHD zinc finger"/>
    <property type="match status" value="1"/>
</dbReference>
<evidence type="ECO:0000256" key="5">
    <source>
        <dbReference type="ARBA" id="ARBA00022833"/>
    </source>
</evidence>
<dbReference type="SMART" id="SM00249">
    <property type="entry name" value="PHD"/>
    <property type="match status" value="1"/>
</dbReference>
<keyword evidence="2" id="KW-0479">Metal-binding</keyword>
<feature type="compositionally biased region" description="Basic and acidic residues" evidence="8">
    <location>
        <begin position="990"/>
        <end position="1005"/>
    </location>
</feature>
<evidence type="ECO:0000256" key="4">
    <source>
        <dbReference type="ARBA" id="ARBA00022771"/>
    </source>
</evidence>
<feature type="compositionally biased region" description="Polar residues" evidence="8">
    <location>
        <begin position="1007"/>
        <end position="1017"/>
    </location>
</feature>
<feature type="region of interest" description="Disordered" evidence="8">
    <location>
        <begin position="218"/>
        <end position="684"/>
    </location>
</feature>
<dbReference type="Gene3D" id="2.30.30.140">
    <property type="match status" value="2"/>
</dbReference>
<dbReference type="InterPro" id="IPR013087">
    <property type="entry name" value="Znf_C2H2_type"/>
</dbReference>
<evidence type="ECO:0000259" key="9">
    <source>
        <dbReference type="PROSITE" id="PS50157"/>
    </source>
</evidence>
<dbReference type="OrthoDB" id="161570at2759"/>
<feature type="region of interest" description="Disordered" evidence="8">
    <location>
        <begin position="181"/>
        <end position="205"/>
    </location>
</feature>
<dbReference type="InterPro" id="IPR001739">
    <property type="entry name" value="Methyl_CpG_DNA-bd"/>
</dbReference>
<dbReference type="InterPro" id="IPR001965">
    <property type="entry name" value="Znf_PHD"/>
</dbReference>
<dbReference type="PROSITE" id="PS00028">
    <property type="entry name" value="ZINC_FINGER_C2H2_1"/>
    <property type="match status" value="1"/>
</dbReference>
<feature type="compositionally biased region" description="Low complexity" evidence="8">
    <location>
        <begin position="392"/>
        <end position="403"/>
    </location>
</feature>
<dbReference type="SMART" id="SM00391">
    <property type="entry name" value="MBD"/>
    <property type="match status" value="1"/>
</dbReference>
<feature type="compositionally biased region" description="Low complexity" evidence="8">
    <location>
        <begin position="653"/>
        <end position="663"/>
    </location>
</feature>
<protein>
    <submittedName>
        <fullName evidence="11">PHD finger protein 20like [Bombyx mori]</fullName>
    </submittedName>
</protein>
<dbReference type="SUPFAM" id="SSF54171">
    <property type="entry name" value="DNA-binding domain"/>
    <property type="match status" value="1"/>
</dbReference>
<feature type="compositionally biased region" description="Basic and acidic residues" evidence="8">
    <location>
        <begin position="244"/>
        <end position="274"/>
    </location>
</feature>
<keyword evidence="6" id="KW-0539">Nucleus</keyword>
<evidence type="ECO:0000256" key="7">
    <source>
        <dbReference type="PROSITE-ProRule" id="PRU00042"/>
    </source>
</evidence>
<feature type="compositionally biased region" description="Acidic residues" evidence="8">
    <location>
        <begin position="145"/>
        <end position="155"/>
    </location>
</feature>
<dbReference type="Pfam" id="PF20826">
    <property type="entry name" value="PHD_5"/>
    <property type="match status" value="1"/>
</dbReference>
<evidence type="ECO:0000256" key="1">
    <source>
        <dbReference type="ARBA" id="ARBA00004123"/>
    </source>
</evidence>
<reference evidence="11" key="1">
    <citation type="submission" date="2014-05" db="EMBL/GenBank/DDBJ databases">
        <authorList>
            <person name="Chronopoulou M."/>
        </authorList>
    </citation>
    <scope>NUCLEOTIDE SEQUENCE</scope>
    <source>
        <tissue evidence="11">Whole organism</tissue>
    </source>
</reference>
<name>A0A0K2VCG1_LEPSM</name>
<evidence type="ECO:0000259" key="10">
    <source>
        <dbReference type="PROSITE" id="PS50982"/>
    </source>
</evidence>
<keyword evidence="4 7" id="KW-0863">Zinc-finger</keyword>
<dbReference type="SUPFAM" id="SSF63748">
    <property type="entry name" value="Tudor/PWWP/MBT"/>
    <property type="match status" value="1"/>
</dbReference>
<comment type="subcellular location">
    <subcellularLocation>
        <location evidence="1">Nucleus</location>
    </subcellularLocation>
</comment>
<feature type="compositionally biased region" description="Polar residues" evidence="8">
    <location>
        <begin position="664"/>
        <end position="674"/>
    </location>
</feature>
<dbReference type="InterPro" id="IPR043449">
    <property type="entry name" value="PHF20-like"/>
</dbReference>
<dbReference type="SUPFAM" id="SSF54160">
    <property type="entry name" value="Chromo domain-like"/>
    <property type="match status" value="1"/>
</dbReference>
<keyword evidence="5" id="KW-0862">Zinc</keyword>
<dbReference type="InterPro" id="IPR016177">
    <property type="entry name" value="DNA-bd_dom_sf"/>
</dbReference>
<feature type="compositionally biased region" description="Low complexity" evidence="8">
    <location>
        <begin position="312"/>
        <end position="334"/>
    </location>
</feature>
<feature type="region of interest" description="Disordered" evidence="8">
    <location>
        <begin position="138"/>
        <end position="166"/>
    </location>
</feature>
<dbReference type="PANTHER" id="PTHR15856:SF51">
    <property type="entry name" value="MBD-R2"/>
    <property type="match status" value="1"/>
</dbReference>
<evidence type="ECO:0000256" key="2">
    <source>
        <dbReference type="ARBA" id="ARBA00022723"/>
    </source>
</evidence>
<organism evidence="11">
    <name type="scientific">Lepeophtheirus salmonis</name>
    <name type="common">Salmon louse</name>
    <name type="synonym">Caligus salmonis</name>
    <dbReference type="NCBI Taxonomy" id="72036"/>
    <lineage>
        <taxon>Eukaryota</taxon>
        <taxon>Metazoa</taxon>
        <taxon>Ecdysozoa</taxon>
        <taxon>Arthropoda</taxon>
        <taxon>Crustacea</taxon>
        <taxon>Multicrustacea</taxon>
        <taxon>Hexanauplia</taxon>
        <taxon>Copepoda</taxon>
        <taxon>Siphonostomatoida</taxon>
        <taxon>Caligidae</taxon>
        <taxon>Lepeophtheirus</taxon>
    </lineage>
</organism>
<feature type="region of interest" description="Disordered" evidence="8">
    <location>
        <begin position="1068"/>
        <end position="1089"/>
    </location>
</feature>
<feature type="compositionally biased region" description="Basic and acidic residues" evidence="8">
    <location>
        <begin position="226"/>
        <end position="235"/>
    </location>
</feature>
<dbReference type="GO" id="GO:0044545">
    <property type="term" value="C:NSL complex"/>
    <property type="evidence" value="ECO:0007669"/>
    <property type="project" value="TreeGrafter"/>
</dbReference>
<feature type="compositionally biased region" description="Basic and acidic residues" evidence="8">
    <location>
        <begin position="447"/>
        <end position="544"/>
    </location>
</feature>
<evidence type="ECO:0000256" key="3">
    <source>
        <dbReference type="ARBA" id="ARBA00022737"/>
    </source>
</evidence>
<dbReference type="GO" id="GO:0006357">
    <property type="term" value="P:regulation of transcription by RNA polymerase II"/>
    <property type="evidence" value="ECO:0007669"/>
    <property type="project" value="TreeGrafter"/>
</dbReference>
<proteinExistence type="predicted"/>
<dbReference type="InterPro" id="IPR016197">
    <property type="entry name" value="Chromo-like_dom_sf"/>
</dbReference>
<dbReference type="GO" id="GO:0008270">
    <property type="term" value="F:zinc ion binding"/>
    <property type="evidence" value="ECO:0007669"/>
    <property type="project" value="UniProtKB-KW"/>
</dbReference>
<evidence type="ECO:0000256" key="6">
    <source>
        <dbReference type="ARBA" id="ARBA00023242"/>
    </source>
</evidence>
<sequence>MYFRCDYDALRRKKEQLKGKNKGGRMDYRMGDAVEVVDGEACWSAKILEIKDESAHVHFLKFNARHDEWIPLERIRRKEEYPIGSLEQKEFKVGERVMAPWKYGRKYPGVVIERQTNGYKVKFYDGVTVSVKPSTMRYLRKDEAPSDEEDDEEEESHTSSLGRRERKSKFNIKDLLSVRRRRTRKSSGVNDESLAGDEEETSLHEDVNVDDEISFKIKTKPVPKKGAKEPEEIKSAKINISSKSLKESGSDELKVKKPPKKVELSAEEKHKTLESKLINKLSRKSLKSFNKSSKFHKKQAVSSSVKKETKNSADSSSTSSSKSSKSSSSSALSSKSKEELLISSKSSKKNSRKPENSLKSSKSSDNNPKKDHVSKKNSRLSLRKNEDKSHSKGSLKTTSSSSKKVNDSEKENSKNSQCKKSDSKYSSGSSKDSISTPSSSPTFNKSSIEEVKKDIKNVKEESKSKKGCKRDEIPASELKDKDITNHNSTQEERPPEEKNRNIKDNYMQEKKSEKELSDSNMKDHNKQEKKSEKELSDSNIKDNESTETICPVKSSSEKETPDNKVKEAAPSEESNSIDSEPMDKKEGTKKINGSTPVIKARITEPLLKEGPPIALVTGKRERKRKKFWDEEDDTLSYAPPPKSSKKSGEISNRRSSSSNNLSSGGTENTCVKNVSKSSSSSRTIKGRFKTEADVRRGNGKKLEYLLFDMNLEPNLIAKQMVEGYNIPGPGEPIPVDSSNLPDGWEKRVIQRGLGVTRGKWDVFIQNASGKSFRSKTELQKHFDENHLNYSIDSFDFSLDDNLKRLRQIWKQFVIKPNLKPGEKLSSPVPAKLSRKALNAKHLKDSSIPSPLSAANQHLPSYLPRVQSASTNSKLKDNGELSNINSRIPSPSGHDYVHHNSLPDTSLSPGVMSETGQGLRCKINNCGKLFRNDKLLLMHVKHYHPEFRDNFPSISCVPSTDGIEEDEGFSPALGGSKRKSEASSFPVSAPPEKKLKTLLPELDRRKTLSSNHDSNLSSGRKRNDSSLSVGSGCTTDGERAVSPTPPKFKSNHRKQFQLLSSKKCTFITEEDGRTQDDSNSEMDASTTSADHLTSEEVVNCTCRRLEEDGLMIQCDLCLCWQHGACLGIFDEDQVPEKHICSICKNPPGSRNPSSRTQIDQDLLKEGKFAVIPSTSSSVSSNQSNLTSKQDAFRKLSDLMADLIGLSKILHSLRIKISVASQKNSSKVFMWSSAWIAPHQPPSKSQNEEGLIEKNNKPCNIGETTSNQENMIIVESLTDPISTIGNDGDSLVGEINGFKEGDPIDPSMIPSVSEVQQLLPSIIEAEGLLTGSQGVDFVTDPPTPTPIMPTIIPEPKRIDKDESRINLIQHIDDVQCEVEERLNLLEENLVRLEKDDSNSESTIDDAVNADCAKTKAIIQMLLMDLSTGKTMLGSI</sequence>
<dbReference type="Gene3D" id="3.30.890.10">
    <property type="entry name" value="Methyl-cpg-binding Protein 2, Chain A"/>
    <property type="match status" value="1"/>
</dbReference>
<dbReference type="CDD" id="cd20386">
    <property type="entry name" value="Tudor_PHF20-like"/>
    <property type="match status" value="1"/>
</dbReference>
<dbReference type="PANTHER" id="PTHR15856">
    <property type="entry name" value="PHD FINGER PROTEIN 20-RELATED"/>
    <property type="match status" value="1"/>
</dbReference>
<dbReference type="PROSITE" id="PS50157">
    <property type="entry name" value="ZINC_FINGER_C2H2_2"/>
    <property type="match status" value="1"/>
</dbReference>
<feature type="compositionally biased region" description="Low complexity" evidence="8">
    <location>
        <begin position="357"/>
        <end position="366"/>
    </location>
</feature>
<feature type="compositionally biased region" description="Polar residues" evidence="8">
    <location>
        <begin position="1080"/>
        <end position="1089"/>
    </location>
</feature>
<feature type="domain" description="C2H2-type" evidence="9">
    <location>
        <begin position="918"/>
        <end position="948"/>
    </location>
</feature>
<dbReference type="InterPro" id="IPR011011">
    <property type="entry name" value="Znf_FYVE_PHD"/>
</dbReference>
<dbReference type="Gene3D" id="3.30.40.10">
    <property type="entry name" value="Zinc/RING finger domain, C3HC4 (zinc finger)"/>
    <property type="match status" value="1"/>
</dbReference>
<feature type="compositionally biased region" description="Polar residues" evidence="8">
    <location>
        <begin position="1024"/>
        <end position="1033"/>
    </location>
</feature>
<feature type="compositionally biased region" description="Low complexity" evidence="8">
    <location>
        <begin position="424"/>
        <end position="440"/>
    </location>
</feature>
<dbReference type="Pfam" id="PF01429">
    <property type="entry name" value="MBD"/>
    <property type="match status" value="1"/>
</dbReference>
<feature type="compositionally biased region" description="Basic and acidic residues" evidence="8">
    <location>
        <begin position="404"/>
        <end position="423"/>
    </location>
</feature>
<feature type="domain" description="MBD" evidence="10">
    <location>
        <begin position="730"/>
        <end position="801"/>
    </location>
</feature>
<dbReference type="EMBL" id="HACA01030629">
    <property type="protein sequence ID" value="CDW47990.1"/>
    <property type="molecule type" value="Transcribed_RNA"/>
</dbReference>
<evidence type="ECO:0000313" key="11">
    <source>
        <dbReference type="EMBL" id="CDW47990.1"/>
    </source>
</evidence>
<dbReference type="GO" id="GO:0003677">
    <property type="term" value="F:DNA binding"/>
    <property type="evidence" value="ECO:0007669"/>
    <property type="project" value="InterPro"/>
</dbReference>
<evidence type="ECO:0000256" key="8">
    <source>
        <dbReference type="SAM" id="MobiDB-lite"/>
    </source>
</evidence>
<feature type="region of interest" description="Disordered" evidence="8">
    <location>
        <begin position="964"/>
        <end position="1052"/>
    </location>
</feature>
<accession>A0A0K2VCG1</accession>
<dbReference type="InterPro" id="IPR013083">
    <property type="entry name" value="Znf_RING/FYVE/PHD"/>
</dbReference>